<dbReference type="InterPro" id="IPR006603">
    <property type="entry name" value="PQ-loop_rpt"/>
</dbReference>
<dbReference type="GO" id="GO:0005765">
    <property type="term" value="C:lysosomal membrane"/>
    <property type="evidence" value="ECO:0007669"/>
    <property type="project" value="UniProtKB-SubCell"/>
</dbReference>
<evidence type="ECO:0000256" key="12">
    <source>
        <dbReference type="ARBA" id="ARBA00023228"/>
    </source>
</evidence>
<comment type="subunit">
    <text evidence="16">Interacts with components of the V-ATPase complex. Interacts with components of the Ragulator complex. Interacts with RRAGA/RagA and RRAGC/RagC. Interacts with AP-3 complex subunit mu (AP3M1 or AP3M2).</text>
</comment>
<keyword evidence="5 19" id="KW-0732">Signal</keyword>
<keyword evidence="12" id="KW-0458">Lysosome</keyword>
<feature type="transmembrane region" description="Helical" evidence="18">
    <location>
        <begin position="293"/>
        <end position="316"/>
    </location>
</feature>
<dbReference type="PANTHER" id="PTHR13131:SF5">
    <property type="entry name" value="CYSTINOSIN"/>
    <property type="match status" value="1"/>
</dbReference>
<dbReference type="SMART" id="SM00679">
    <property type="entry name" value="CTNS"/>
    <property type="match status" value="2"/>
</dbReference>
<comment type="catalytic activity">
    <reaction evidence="13">
        <text>L-cystine(out) + H(+)(out) = L-cystine(in) + H(+)(in)</text>
        <dbReference type="Rhea" id="RHEA:66172"/>
        <dbReference type="ChEBI" id="CHEBI:15378"/>
        <dbReference type="ChEBI" id="CHEBI:35491"/>
    </reaction>
    <physiologicalReaction direction="left-to-right" evidence="13">
        <dbReference type="Rhea" id="RHEA:66173"/>
    </physiologicalReaction>
</comment>
<dbReference type="GO" id="GO:0048513">
    <property type="term" value="P:animal organ development"/>
    <property type="evidence" value="ECO:0007669"/>
    <property type="project" value="UniProtKB-ARBA"/>
</dbReference>
<evidence type="ECO:0000256" key="19">
    <source>
        <dbReference type="SAM" id="SignalP"/>
    </source>
</evidence>
<evidence type="ECO:0000256" key="15">
    <source>
        <dbReference type="ARBA" id="ARBA00060435"/>
    </source>
</evidence>
<dbReference type="PANTHER" id="PTHR13131">
    <property type="entry name" value="CYSTINOSIN"/>
    <property type="match status" value="1"/>
</dbReference>
<dbReference type="NCBIfam" id="TIGR00951">
    <property type="entry name" value="2A43"/>
    <property type="match status" value="1"/>
</dbReference>
<keyword evidence="9 18" id="KW-1133">Transmembrane helix</keyword>
<keyword evidence="11" id="KW-0325">Glycoprotein</keyword>
<dbReference type="GO" id="GO:0015184">
    <property type="term" value="F:L-cystine transmembrane transporter activity"/>
    <property type="evidence" value="ECO:0007669"/>
    <property type="project" value="TreeGrafter"/>
</dbReference>
<evidence type="ECO:0000313" key="20">
    <source>
        <dbReference type="EMBL" id="KAK9885592.1"/>
    </source>
</evidence>
<protein>
    <recommendedName>
        <fullName evidence="17">Cystinosin</fullName>
    </recommendedName>
</protein>
<dbReference type="GO" id="GO:0050890">
    <property type="term" value="P:cognition"/>
    <property type="evidence" value="ECO:0007669"/>
    <property type="project" value="UniProtKB-ARBA"/>
</dbReference>
<dbReference type="InterPro" id="IPR005282">
    <property type="entry name" value="LC_transporter"/>
</dbReference>
<evidence type="ECO:0000256" key="14">
    <source>
        <dbReference type="ARBA" id="ARBA00060313"/>
    </source>
</evidence>
<keyword evidence="8" id="KW-0653">Protein transport</keyword>
<evidence type="ECO:0000256" key="4">
    <source>
        <dbReference type="ARBA" id="ARBA00022692"/>
    </source>
</evidence>
<evidence type="ECO:0000256" key="7">
    <source>
        <dbReference type="ARBA" id="ARBA00022847"/>
    </source>
</evidence>
<evidence type="ECO:0000313" key="21">
    <source>
        <dbReference type="Proteomes" id="UP001431783"/>
    </source>
</evidence>
<comment type="function">
    <text evidence="14">Cystine/H(+) symporter that mediates export of cystine, the oxidized dimer of cysteine, from lysosomes. Plays an important role in melanin synthesis by catalyzing cystine export from melanosomes, possibly by inhibiting pheomelanin synthesis. In addition to cystine export, also acts as a positive regulator of mTORC1 signaling in kidney proximal tubular cells, via interactions with components of the v-ATPase and Ragulator complexes. Also involved in small GTPase-regulated vesicle trafficking and lysosomal localization of LAMP2A, independently of cystine transporter activity.</text>
</comment>
<evidence type="ECO:0000256" key="9">
    <source>
        <dbReference type="ARBA" id="ARBA00022989"/>
    </source>
</evidence>
<organism evidence="20 21">
    <name type="scientific">Henosepilachna vigintioctopunctata</name>
    <dbReference type="NCBI Taxonomy" id="420089"/>
    <lineage>
        <taxon>Eukaryota</taxon>
        <taxon>Metazoa</taxon>
        <taxon>Ecdysozoa</taxon>
        <taxon>Arthropoda</taxon>
        <taxon>Hexapoda</taxon>
        <taxon>Insecta</taxon>
        <taxon>Pterygota</taxon>
        <taxon>Neoptera</taxon>
        <taxon>Endopterygota</taxon>
        <taxon>Coleoptera</taxon>
        <taxon>Polyphaga</taxon>
        <taxon>Cucujiformia</taxon>
        <taxon>Coccinelloidea</taxon>
        <taxon>Coccinellidae</taxon>
        <taxon>Epilachninae</taxon>
        <taxon>Epilachnini</taxon>
        <taxon>Henosepilachna</taxon>
    </lineage>
</organism>
<feature type="transmembrane region" description="Helical" evidence="18">
    <location>
        <begin position="237"/>
        <end position="257"/>
    </location>
</feature>
<dbReference type="GO" id="GO:0015031">
    <property type="term" value="P:protein transport"/>
    <property type="evidence" value="ECO:0007669"/>
    <property type="project" value="UniProtKB-KW"/>
</dbReference>
<evidence type="ECO:0000256" key="5">
    <source>
        <dbReference type="ARBA" id="ARBA00022729"/>
    </source>
</evidence>
<keyword evidence="6" id="KW-0677">Repeat</keyword>
<evidence type="ECO:0000256" key="16">
    <source>
        <dbReference type="ARBA" id="ARBA00066203"/>
    </source>
</evidence>
<dbReference type="GO" id="GO:1902531">
    <property type="term" value="P:regulation of intracellular signal transduction"/>
    <property type="evidence" value="ECO:0007669"/>
    <property type="project" value="UniProtKB-ARBA"/>
</dbReference>
<dbReference type="GO" id="GO:0015293">
    <property type="term" value="F:symporter activity"/>
    <property type="evidence" value="ECO:0007669"/>
    <property type="project" value="UniProtKB-KW"/>
</dbReference>
<dbReference type="Proteomes" id="UP001431783">
    <property type="component" value="Unassembled WGS sequence"/>
</dbReference>
<keyword evidence="21" id="KW-1185">Reference proteome</keyword>
<reference evidence="20 21" key="1">
    <citation type="submission" date="2023-03" db="EMBL/GenBank/DDBJ databases">
        <title>Genome insight into feeding habits of ladybird beetles.</title>
        <authorList>
            <person name="Li H.-S."/>
            <person name="Huang Y.-H."/>
            <person name="Pang H."/>
        </authorList>
    </citation>
    <scope>NUCLEOTIDE SEQUENCE [LARGE SCALE GENOMIC DNA]</scope>
    <source>
        <strain evidence="20">SYSU_2023b</strain>
        <tissue evidence="20">Whole body</tissue>
    </source>
</reference>
<dbReference type="AlphaFoldDB" id="A0AAW1UYN4"/>
<proteinExistence type="inferred from homology"/>
<keyword evidence="7" id="KW-0769">Symport</keyword>
<evidence type="ECO:0000256" key="2">
    <source>
        <dbReference type="ARBA" id="ARBA00006855"/>
    </source>
</evidence>
<keyword evidence="10 18" id="KW-0472">Membrane</keyword>
<evidence type="ECO:0000256" key="6">
    <source>
        <dbReference type="ARBA" id="ARBA00022737"/>
    </source>
</evidence>
<sequence length="361" mass="41684">MFLSRMRINLQSTLLVWIFYISIANCDVQISTHDIELTVGDQQHISLKISNYNEKEKQINLTIQHDDIVDVIPKTINIEKQNETFDILIKAIGAGHSNVYSTSPDLKDVYVRVTVNKEPALDTVSLVIGWIYFAAWSISFYPQIYINFRRKSVVGLNFDFLALNLIGFSLYSIFNIGLYFIDEIEEEYFARYPRGLNPVQLNDVFFAVHAAIATVVTIVQCFIYERDEQRVSITAKGIITVFAVFLSISTILVFCNVISWLDLLYYCSYVKLTITLIKYIPQAYMNYRRKSTVGWSIGNIFLDFTGGTLSILQMILNAFNYDDWISIFGDPTKFGLGLFSVVFDVFFILQHYVFYRHVEQI</sequence>
<name>A0AAW1UYN4_9CUCU</name>
<evidence type="ECO:0000256" key="10">
    <source>
        <dbReference type="ARBA" id="ARBA00023136"/>
    </source>
</evidence>
<evidence type="ECO:0000256" key="17">
    <source>
        <dbReference type="ARBA" id="ARBA00069503"/>
    </source>
</evidence>
<evidence type="ECO:0000256" key="1">
    <source>
        <dbReference type="ARBA" id="ARBA00004155"/>
    </source>
</evidence>
<keyword evidence="3" id="KW-0813">Transport</keyword>
<feature type="signal peptide" evidence="19">
    <location>
        <begin position="1"/>
        <end position="24"/>
    </location>
</feature>
<comment type="similarity">
    <text evidence="2">Belongs to the cystinosin family.</text>
</comment>
<evidence type="ECO:0000256" key="11">
    <source>
        <dbReference type="ARBA" id="ARBA00023180"/>
    </source>
</evidence>
<dbReference type="Pfam" id="PF04193">
    <property type="entry name" value="PQ-loop"/>
    <property type="match status" value="2"/>
</dbReference>
<comment type="subcellular location">
    <subcellularLocation>
        <location evidence="1">Lysosome membrane</location>
        <topology evidence="1">Multi-pass membrane protein</topology>
    </subcellularLocation>
    <subcellularLocation>
        <location evidence="15">Melanosome membrane</location>
        <topology evidence="15">Multi-pass membrane protein</topology>
    </subcellularLocation>
</comment>
<evidence type="ECO:0000256" key="3">
    <source>
        <dbReference type="ARBA" id="ARBA00022448"/>
    </source>
</evidence>
<feature type="transmembrane region" description="Helical" evidence="18">
    <location>
        <begin position="336"/>
        <end position="355"/>
    </location>
</feature>
<feature type="chain" id="PRO_5043430264" description="Cystinosin" evidence="19">
    <location>
        <begin position="25"/>
        <end position="361"/>
    </location>
</feature>
<feature type="transmembrane region" description="Helical" evidence="18">
    <location>
        <begin position="160"/>
        <end position="181"/>
    </location>
</feature>
<feature type="transmembrane region" description="Helical" evidence="18">
    <location>
        <begin position="263"/>
        <end position="281"/>
    </location>
</feature>
<gene>
    <name evidence="20" type="ORF">WA026_012350</name>
</gene>
<keyword evidence="4 18" id="KW-0812">Transmembrane</keyword>
<dbReference type="FunFam" id="1.20.1280.290:FF:000016">
    <property type="entry name" value="Cystinosin homolog"/>
    <property type="match status" value="1"/>
</dbReference>
<comment type="caution">
    <text evidence="20">The sequence shown here is derived from an EMBL/GenBank/DDBJ whole genome shotgun (WGS) entry which is preliminary data.</text>
</comment>
<dbReference type="FunFam" id="1.20.1280.290:FF:000015">
    <property type="entry name" value="cystinosin isoform X2"/>
    <property type="match status" value="1"/>
</dbReference>
<accession>A0AAW1UYN4</accession>
<evidence type="ECO:0000256" key="13">
    <source>
        <dbReference type="ARBA" id="ARBA00048473"/>
    </source>
</evidence>
<dbReference type="GO" id="GO:0048731">
    <property type="term" value="P:system development"/>
    <property type="evidence" value="ECO:0007669"/>
    <property type="project" value="UniProtKB-ARBA"/>
</dbReference>
<dbReference type="EMBL" id="JARQZJ010000096">
    <property type="protein sequence ID" value="KAK9885592.1"/>
    <property type="molecule type" value="Genomic_DNA"/>
</dbReference>
<feature type="transmembrane region" description="Helical" evidence="18">
    <location>
        <begin position="127"/>
        <end position="148"/>
    </location>
</feature>
<feature type="transmembrane region" description="Helical" evidence="18">
    <location>
        <begin position="204"/>
        <end position="225"/>
    </location>
</feature>
<evidence type="ECO:0000256" key="18">
    <source>
        <dbReference type="SAM" id="Phobius"/>
    </source>
</evidence>
<evidence type="ECO:0000256" key="8">
    <source>
        <dbReference type="ARBA" id="ARBA00022927"/>
    </source>
</evidence>
<dbReference type="Gene3D" id="1.20.1280.290">
    <property type="match status" value="2"/>
</dbReference>